<feature type="compositionally biased region" description="Basic and acidic residues" evidence="1">
    <location>
        <begin position="189"/>
        <end position="201"/>
    </location>
</feature>
<gene>
    <name evidence="2" type="ORF">B0A48_02368</name>
</gene>
<dbReference type="Proteomes" id="UP000192596">
    <property type="component" value="Unassembled WGS sequence"/>
</dbReference>
<sequence length="257" mass="29615">MKSKKRSETLYTEHTADILALLLVSKDIFKEAMPIFYRDNSFHAASPLQLVDLLRGCGARRRKYFTDISVDCSRRSDAALAELAFRLLAGVPGLRSLALNIWDLQWLSKETPQITRRGLHINPELRWDASEKPALIELGKCKVHQIQFHGECPQIIAYVKEHVVPSTDVAKRMLELEEAEKEETGAPETDNREDLWRRQHEDEADPKSQIFLNLEKYFARFGRTTVLDFYYSEYCVESYSETDFFSIKGSHPPTACI</sequence>
<dbReference type="EMBL" id="NAJO01000004">
    <property type="protein sequence ID" value="OQO12904.1"/>
    <property type="molecule type" value="Genomic_DNA"/>
</dbReference>
<dbReference type="InterPro" id="IPR038883">
    <property type="entry name" value="AN11006-like"/>
</dbReference>
<dbReference type="OrthoDB" id="3650836at2759"/>
<evidence type="ECO:0000256" key="1">
    <source>
        <dbReference type="SAM" id="MobiDB-lite"/>
    </source>
</evidence>
<feature type="region of interest" description="Disordered" evidence="1">
    <location>
        <begin position="177"/>
        <end position="201"/>
    </location>
</feature>
<proteinExistence type="predicted"/>
<dbReference type="InParanoid" id="A0A1V8TNL9"/>
<evidence type="ECO:0000313" key="3">
    <source>
        <dbReference type="Proteomes" id="UP000192596"/>
    </source>
</evidence>
<evidence type="ECO:0000313" key="2">
    <source>
        <dbReference type="EMBL" id="OQO12904.1"/>
    </source>
</evidence>
<organism evidence="2 3">
    <name type="scientific">Cryoendolithus antarcticus</name>
    <dbReference type="NCBI Taxonomy" id="1507870"/>
    <lineage>
        <taxon>Eukaryota</taxon>
        <taxon>Fungi</taxon>
        <taxon>Dikarya</taxon>
        <taxon>Ascomycota</taxon>
        <taxon>Pezizomycotina</taxon>
        <taxon>Dothideomycetes</taxon>
        <taxon>Dothideomycetidae</taxon>
        <taxon>Cladosporiales</taxon>
        <taxon>Cladosporiaceae</taxon>
        <taxon>Cryoendolithus</taxon>
    </lineage>
</organism>
<name>A0A1V8TNL9_9PEZI</name>
<dbReference type="PANTHER" id="PTHR42085">
    <property type="entry name" value="F-BOX DOMAIN-CONTAINING PROTEIN"/>
    <property type="match status" value="1"/>
</dbReference>
<reference evidence="3" key="1">
    <citation type="submission" date="2017-03" db="EMBL/GenBank/DDBJ databases">
        <title>Genomes of endolithic fungi from Antarctica.</title>
        <authorList>
            <person name="Coleine C."/>
            <person name="Masonjones S."/>
            <person name="Stajich J.E."/>
        </authorList>
    </citation>
    <scope>NUCLEOTIDE SEQUENCE [LARGE SCALE GENOMIC DNA]</scope>
    <source>
        <strain evidence="3">CCFEE 5527</strain>
    </source>
</reference>
<accession>A0A1V8TNL9</accession>
<comment type="caution">
    <text evidence="2">The sequence shown here is derived from an EMBL/GenBank/DDBJ whole genome shotgun (WGS) entry which is preliminary data.</text>
</comment>
<protein>
    <submittedName>
        <fullName evidence="2">Uncharacterized protein</fullName>
    </submittedName>
</protein>
<dbReference type="PANTHER" id="PTHR42085:SF1">
    <property type="entry name" value="F-BOX DOMAIN-CONTAINING PROTEIN"/>
    <property type="match status" value="1"/>
</dbReference>
<dbReference type="AlphaFoldDB" id="A0A1V8TNL9"/>
<keyword evidence="3" id="KW-1185">Reference proteome</keyword>